<reference evidence="2" key="1">
    <citation type="submission" date="2019-08" db="EMBL/GenBank/DDBJ databases">
        <authorList>
            <person name="Kucharzyk K."/>
            <person name="Murdoch R.W."/>
            <person name="Higgins S."/>
            <person name="Loffler F."/>
        </authorList>
    </citation>
    <scope>NUCLEOTIDE SEQUENCE</scope>
</reference>
<protein>
    <recommendedName>
        <fullName evidence="1">KAP NTPase domain-containing protein</fullName>
    </recommendedName>
</protein>
<gene>
    <name evidence="2" type="ORF">SDC9_125424</name>
</gene>
<dbReference type="Pfam" id="PF07693">
    <property type="entry name" value="KAP_NTPase"/>
    <property type="match status" value="1"/>
</dbReference>
<proteinExistence type="predicted"/>
<feature type="domain" description="KAP NTPase" evidence="1">
    <location>
        <begin position="79"/>
        <end position="161"/>
    </location>
</feature>
<organism evidence="2">
    <name type="scientific">bioreactor metagenome</name>
    <dbReference type="NCBI Taxonomy" id="1076179"/>
    <lineage>
        <taxon>unclassified sequences</taxon>
        <taxon>metagenomes</taxon>
        <taxon>ecological metagenomes</taxon>
    </lineage>
</organism>
<dbReference type="EMBL" id="VSSQ01028625">
    <property type="protein sequence ID" value="MPM78413.1"/>
    <property type="molecule type" value="Genomic_DNA"/>
</dbReference>
<dbReference type="InterPro" id="IPR011646">
    <property type="entry name" value="KAP_P-loop"/>
</dbReference>
<comment type="caution">
    <text evidence="2">The sequence shown here is derived from an EMBL/GenBank/DDBJ whole genome shotgun (WGS) entry which is preliminary data.</text>
</comment>
<evidence type="ECO:0000313" key="2">
    <source>
        <dbReference type="EMBL" id="MPM78413.1"/>
    </source>
</evidence>
<sequence>MGIEELAEAFDVVPGIADLTQAGAVGEIGLEALNRGLDEFFEKTLQEQANRQVVIDEFKSAISHILELLTNEGQTALPMFVFIDELDRCRPSFAIAMLEGIKHLFDIPGVCFVVSTNLSQLSEAVKAVYGPSFDGYSYLKRFFDAEYELPEAKGLAFAHMLLQGYPEFSGKVELAFPSMGFVNTDFTATSACAFQWVAEDFELDLRSQRKVIETVSAAASGIPDGRVLHFSWMAILCALRYKSPELFDLFENSYGSVSDFEDKWKRVACKASKRIYRSRGYDLSGEIKDHEVCLNEIAAFYLSQSFVDLKSQNHNGLEVRVKNYLQGAKRALDSELPHSYNHGVPEFDS</sequence>
<dbReference type="AlphaFoldDB" id="A0A645CN82"/>
<evidence type="ECO:0000259" key="1">
    <source>
        <dbReference type="Pfam" id="PF07693"/>
    </source>
</evidence>
<accession>A0A645CN82</accession>
<name>A0A645CN82_9ZZZZ</name>